<sequence length="90" mass="9719">AGGRIDRATGPAGSVLFFDCNTMHGSSGNISPYARSNVFFVFNSIENKLTHPFSGQSPRPEFLANRENVKPITPDKRKLTDITATTSSSS</sequence>
<protein>
    <submittedName>
        <fullName evidence="2">Ectoine hydroxylase</fullName>
    </submittedName>
</protein>
<dbReference type="AlphaFoldDB" id="A0A419V563"/>
<dbReference type="Proteomes" id="UP000285120">
    <property type="component" value="Unassembled WGS sequence"/>
</dbReference>
<dbReference type="RefSeq" id="WP_211326969.1">
    <property type="nucleotide sequence ID" value="NZ_RAPK01000007.1"/>
</dbReference>
<evidence type="ECO:0000256" key="1">
    <source>
        <dbReference type="SAM" id="MobiDB-lite"/>
    </source>
</evidence>
<keyword evidence="3" id="KW-1185">Reference proteome</keyword>
<name>A0A419V563_9BACL</name>
<accession>A0A419V563</accession>
<feature type="region of interest" description="Disordered" evidence="1">
    <location>
        <begin position="66"/>
        <end position="90"/>
    </location>
</feature>
<dbReference type="SUPFAM" id="SSF51197">
    <property type="entry name" value="Clavaminate synthase-like"/>
    <property type="match status" value="1"/>
</dbReference>
<dbReference type="InterPro" id="IPR008775">
    <property type="entry name" value="Phytyl_CoA_dOase-like"/>
</dbReference>
<proteinExistence type="predicted"/>
<evidence type="ECO:0000313" key="2">
    <source>
        <dbReference type="EMBL" id="RKD75125.1"/>
    </source>
</evidence>
<dbReference type="Gene3D" id="2.60.120.620">
    <property type="entry name" value="q2cbj1_9rhob like domain"/>
    <property type="match status" value="1"/>
</dbReference>
<evidence type="ECO:0000313" key="3">
    <source>
        <dbReference type="Proteomes" id="UP000285120"/>
    </source>
</evidence>
<gene>
    <name evidence="2" type="ORF">ATL39_0821</name>
</gene>
<comment type="caution">
    <text evidence="2">The sequence shown here is derived from an EMBL/GenBank/DDBJ whole genome shotgun (WGS) entry which is preliminary data.</text>
</comment>
<dbReference type="Pfam" id="PF05721">
    <property type="entry name" value="PhyH"/>
    <property type="match status" value="1"/>
</dbReference>
<feature type="compositionally biased region" description="Basic and acidic residues" evidence="1">
    <location>
        <begin position="67"/>
        <end position="80"/>
    </location>
</feature>
<reference evidence="2 3" key="1">
    <citation type="submission" date="2018-09" db="EMBL/GenBank/DDBJ databases">
        <title>Genomic Encyclopedia of Archaeal and Bacterial Type Strains, Phase II (KMG-II): from individual species to whole genera.</title>
        <authorList>
            <person name="Goeker M."/>
        </authorList>
    </citation>
    <scope>NUCLEOTIDE SEQUENCE [LARGE SCALE GENOMIC DNA]</scope>
    <source>
        <strain evidence="2 3">DSM 17008</strain>
    </source>
</reference>
<organism evidence="2 3">
    <name type="scientific">Sinobaca qinghaiensis</name>
    <dbReference type="NCBI Taxonomy" id="342944"/>
    <lineage>
        <taxon>Bacteria</taxon>
        <taxon>Bacillati</taxon>
        <taxon>Bacillota</taxon>
        <taxon>Bacilli</taxon>
        <taxon>Bacillales</taxon>
        <taxon>Sporolactobacillaceae</taxon>
        <taxon>Sinobaca</taxon>
    </lineage>
</organism>
<dbReference type="EMBL" id="RAPK01000007">
    <property type="protein sequence ID" value="RKD75125.1"/>
    <property type="molecule type" value="Genomic_DNA"/>
</dbReference>
<feature type="non-terminal residue" evidence="2">
    <location>
        <position position="1"/>
    </location>
</feature>
<dbReference type="GO" id="GO:0016706">
    <property type="term" value="F:2-oxoglutarate-dependent dioxygenase activity"/>
    <property type="evidence" value="ECO:0007669"/>
    <property type="project" value="UniProtKB-ARBA"/>
</dbReference>